<proteinExistence type="predicted"/>
<evidence type="ECO:0000313" key="1">
    <source>
        <dbReference type="EMBL" id="TEA34714.1"/>
    </source>
</evidence>
<accession>A0A484GGG5</accession>
<dbReference type="AlphaFoldDB" id="A0A484GGG5"/>
<organism evidence="1 2">
    <name type="scientific">Sousa chinensis</name>
    <name type="common">Indo-pacific humpbacked dolphin</name>
    <name type="synonym">Steno chinensis</name>
    <dbReference type="NCBI Taxonomy" id="103600"/>
    <lineage>
        <taxon>Eukaryota</taxon>
        <taxon>Metazoa</taxon>
        <taxon>Chordata</taxon>
        <taxon>Craniata</taxon>
        <taxon>Vertebrata</taxon>
        <taxon>Euteleostomi</taxon>
        <taxon>Mammalia</taxon>
        <taxon>Eutheria</taxon>
        <taxon>Laurasiatheria</taxon>
        <taxon>Artiodactyla</taxon>
        <taxon>Whippomorpha</taxon>
        <taxon>Cetacea</taxon>
        <taxon>Odontoceti</taxon>
        <taxon>Delphinidae</taxon>
        <taxon>Sousa</taxon>
    </lineage>
</organism>
<protein>
    <submittedName>
        <fullName evidence="1">Uncharacterized protein</fullName>
    </submittedName>
</protein>
<evidence type="ECO:0000313" key="2">
    <source>
        <dbReference type="Proteomes" id="UP000295264"/>
    </source>
</evidence>
<name>A0A484GGG5_SOUCH</name>
<dbReference type="Proteomes" id="UP000295264">
    <property type="component" value="Unassembled WGS sequence"/>
</dbReference>
<feature type="non-terminal residue" evidence="1">
    <location>
        <position position="1"/>
    </location>
</feature>
<dbReference type="EMBL" id="QWLN02008683">
    <property type="protein sequence ID" value="TEA34714.1"/>
    <property type="molecule type" value="Genomic_DNA"/>
</dbReference>
<comment type="caution">
    <text evidence="1">The sequence shown here is derived from an EMBL/GenBank/DDBJ whole genome shotgun (WGS) entry which is preliminary data.</text>
</comment>
<sequence>VILFSVLLINGSFALSTVIITQEHL</sequence>
<keyword evidence="2" id="KW-1185">Reference proteome</keyword>
<gene>
    <name evidence="1" type="ORF">DBR06_SOUSAS82110002</name>
</gene>
<reference evidence="1 2" key="1">
    <citation type="journal article" date="2018" name="Genomics">
        <title>Molecular footprints of inshore aquatic adaptation in Indo-Pacific humpback dolphin (Sousa chinensis).</title>
        <authorList>
            <person name="Ming Y."/>
            <person name="Jian J."/>
            <person name="Yu F."/>
            <person name="Yu X."/>
            <person name="Wang J."/>
            <person name="Liu W."/>
        </authorList>
    </citation>
    <scope>NUCLEOTIDE SEQUENCE [LARGE SCALE GENOMIC DNA]</scope>
    <source>
        <strain evidence="1">MY-2018</strain>
        <tissue evidence="1">Skin</tissue>
    </source>
</reference>